<sequence length="226" mass="24129">VGFPAPTRMPTSHASASRNPGRDHGRTHGPCSYSTAAMLSVLAAILAFVCVFIGLPSPVKPDPLSSTAAQVASTSSFNCASPPLNNCSFYAECLETRYHCGPQGYPIGYGQKFCTKFQAQATRFTPAGQTWMVNTMHCLQEALVPEATGSANSSTDCSALEDRAFSTHAPCYIKNGLCTLPPIDWDEIIDVVGVQTLFNSWDALKASLAAGVDCLEFYGHLVARLL</sequence>
<evidence type="ECO:0000313" key="8">
    <source>
        <dbReference type="Proteomes" id="UP001295794"/>
    </source>
</evidence>
<keyword evidence="6" id="KW-0472">Membrane</keyword>
<name>A0AAD2GY56_9AGAR</name>
<dbReference type="InterPro" id="IPR004978">
    <property type="entry name" value="Stanniocalcin"/>
</dbReference>
<evidence type="ECO:0000256" key="4">
    <source>
        <dbReference type="ARBA" id="ARBA00023157"/>
    </source>
</evidence>
<dbReference type="GO" id="GO:0005615">
    <property type="term" value="C:extracellular space"/>
    <property type="evidence" value="ECO:0007669"/>
    <property type="project" value="TreeGrafter"/>
</dbReference>
<accession>A0AAD2GY56</accession>
<keyword evidence="6" id="KW-0812">Transmembrane</keyword>
<evidence type="ECO:0000256" key="6">
    <source>
        <dbReference type="SAM" id="Phobius"/>
    </source>
</evidence>
<keyword evidence="4" id="KW-1015">Disulfide bond</keyword>
<evidence type="ECO:0000256" key="3">
    <source>
        <dbReference type="ARBA" id="ARBA00022702"/>
    </source>
</evidence>
<dbReference type="Pfam" id="PF03298">
    <property type="entry name" value="Stanniocalcin"/>
    <property type="match status" value="1"/>
</dbReference>
<keyword evidence="3" id="KW-0372">Hormone</keyword>
<feature type="non-terminal residue" evidence="7">
    <location>
        <position position="1"/>
    </location>
</feature>
<dbReference type="GO" id="GO:0005179">
    <property type="term" value="F:hormone activity"/>
    <property type="evidence" value="ECO:0007669"/>
    <property type="project" value="UniProtKB-KW"/>
</dbReference>
<protein>
    <submittedName>
        <fullName evidence="7">Uncharacterized protein</fullName>
    </submittedName>
</protein>
<comment type="caution">
    <text evidence="7">The sequence shown here is derived from an EMBL/GenBank/DDBJ whole genome shotgun (WGS) entry which is preliminary data.</text>
</comment>
<dbReference type="EMBL" id="CAVNYO010000106">
    <property type="protein sequence ID" value="CAK5266083.1"/>
    <property type="molecule type" value="Genomic_DNA"/>
</dbReference>
<keyword evidence="6" id="KW-1133">Transmembrane helix</keyword>
<keyword evidence="8" id="KW-1185">Reference proteome</keyword>
<dbReference type="AlphaFoldDB" id="A0AAD2GY56"/>
<comment type="similarity">
    <text evidence="1">Belongs to the stanniocalcin family.</text>
</comment>
<feature type="region of interest" description="Disordered" evidence="5">
    <location>
        <begin position="1"/>
        <end position="28"/>
    </location>
</feature>
<evidence type="ECO:0000256" key="1">
    <source>
        <dbReference type="ARBA" id="ARBA00008693"/>
    </source>
</evidence>
<feature type="compositionally biased region" description="Polar residues" evidence="5">
    <location>
        <begin position="9"/>
        <end position="18"/>
    </location>
</feature>
<dbReference type="GO" id="GO:0006874">
    <property type="term" value="P:intracellular calcium ion homeostasis"/>
    <property type="evidence" value="ECO:0007669"/>
    <property type="project" value="TreeGrafter"/>
</dbReference>
<evidence type="ECO:0000313" key="7">
    <source>
        <dbReference type="EMBL" id="CAK5266083.1"/>
    </source>
</evidence>
<gene>
    <name evidence="7" type="ORF">MYCIT1_LOCUS7595</name>
</gene>
<dbReference type="PANTHER" id="PTHR11245">
    <property type="entry name" value="STANNIOCALCIN"/>
    <property type="match status" value="1"/>
</dbReference>
<reference evidence="7" key="1">
    <citation type="submission" date="2023-11" db="EMBL/GenBank/DDBJ databases">
        <authorList>
            <person name="De Vega J J."/>
            <person name="De Vega J J."/>
        </authorList>
    </citation>
    <scope>NUCLEOTIDE SEQUENCE</scope>
</reference>
<organism evidence="7 8">
    <name type="scientific">Mycena citricolor</name>
    <dbReference type="NCBI Taxonomy" id="2018698"/>
    <lineage>
        <taxon>Eukaryota</taxon>
        <taxon>Fungi</taxon>
        <taxon>Dikarya</taxon>
        <taxon>Basidiomycota</taxon>
        <taxon>Agaricomycotina</taxon>
        <taxon>Agaricomycetes</taxon>
        <taxon>Agaricomycetidae</taxon>
        <taxon>Agaricales</taxon>
        <taxon>Marasmiineae</taxon>
        <taxon>Mycenaceae</taxon>
        <taxon>Mycena</taxon>
    </lineage>
</organism>
<proteinExistence type="inferred from homology"/>
<dbReference type="PANTHER" id="PTHR11245:SF6">
    <property type="entry name" value="DUF19 DOMAIN-CONTAINING PROTEIN"/>
    <property type="match status" value="1"/>
</dbReference>
<feature type="transmembrane region" description="Helical" evidence="6">
    <location>
        <begin position="36"/>
        <end position="55"/>
    </location>
</feature>
<evidence type="ECO:0000256" key="2">
    <source>
        <dbReference type="ARBA" id="ARBA00011748"/>
    </source>
</evidence>
<evidence type="ECO:0000256" key="5">
    <source>
        <dbReference type="SAM" id="MobiDB-lite"/>
    </source>
</evidence>
<comment type="subunit">
    <text evidence="2">Homodimer; disulfide-linked.</text>
</comment>
<dbReference type="Proteomes" id="UP001295794">
    <property type="component" value="Unassembled WGS sequence"/>
</dbReference>